<feature type="region of interest" description="Disordered" evidence="2">
    <location>
        <begin position="1168"/>
        <end position="1189"/>
    </location>
</feature>
<evidence type="ECO:0000256" key="2">
    <source>
        <dbReference type="SAM" id="MobiDB-lite"/>
    </source>
</evidence>
<keyword evidence="1" id="KW-0067">ATP-binding</keyword>
<dbReference type="Proteomes" id="UP000001861">
    <property type="component" value="Unassembled WGS sequence"/>
</dbReference>
<evidence type="ECO:0000259" key="4">
    <source>
        <dbReference type="Pfam" id="PF14214"/>
    </source>
</evidence>
<dbReference type="InterPro" id="IPR025476">
    <property type="entry name" value="Helitron_helicase-like"/>
</dbReference>
<name>A8P2P2_COPC7</name>
<keyword evidence="7" id="KW-1185">Reference proteome</keyword>
<dbReference type="eggNOG" id="KOG0987">
    <property type="taxonomic scope" value="Eukaryota"/>
</dbReference>
<dbReference type="GO" id="GO:0005524">
    <property type="term" value="F:ATP binding"/>
    <property type="evidence" value="ECO:0007669"/>
    <property type="project" value="UniProtKB-KW"/>
</dbReference>
<organism evidence="6 7">
    <name type="scientific">Coprinopsis cinerea (strain Okayama-7 / 130 / ATCC MYA-4618 / FGSC 9003)</name>
    <name type="common">Inky cap fungus</name>
    <name type="synonym">Hormographiella aspergillata</name>
    <dbReference type="NCBI Taxonomy" id="240176"/>
    <lineage>
        <taxon>Eukaryota</taxon>
        <taxon>Fungi</taxon>
        <taxon>Dikarya</taxon>
        <taxon>Basidiomycota</taxon>
        <taxon>Agaricomycotina</taxon>
        <taxon>Agaricomycetes</taxon>
        <taxon>Agaricomycetidae</taxon>
        <taxon>Agaricales</taxon>
        <taxon>Agaricineae</taxon>
        <taxon>Psathyrellaceae</taxon>
        <taxon>Coprinopsis</taxon>
    </lineage>
</organism>
<dbReference type="InterPro" id="IPR027417">
    <property type="entry name" value="P-loop_NTPase"/>
</dbReference>
<keyword evidence="1" id="KW-0378">Hydrolase</keyword>
<dbReference type="GeneID" id="6014960"/>
<dbReference type="EMBL" id="AACS02000013">
    <property type="protein sequence ID" value="EAU83563.2"/>
    <property type="molecule type" value="Genomic_DNA"/>
</dbReference>
<comment type="similarity">
    <text evidence="1">Belongs to the helicase family.</text>
</comment>
<evidence type="ECO:0000256" key="1">
    <source>
        <dbReference type="RuleBase" id="RU363044"/>
    </source>
</evidence>
<proteinExistence type="inferred from homology"/>
<feature type="domain" description="Helitron helicase-like" evidence="4">
    <location>
        <begin position="621"/>
        <end position="838"/>
    </location>
</feature>
<dbReference type="PANTHER" id="PTHR47642:SF5">
    <property type="entry name" value="ATP-DEPENDENT DNA HELICASE"/>
    <property type="match status" value="1"/>
</dbReference>
<dbReference type="GO" id="GO:0006310">
    <property type="term" value="P:DNA recombination"/>
    <property type="evidence" value="ECO:0007669"/>
    <property type="project" value="UniProtKB-KW"/>
</dbReference>
<dbReference type="InterPro" id="IPR051055">
    <property type="entry name" value="PIF1_helicase"/>
</dbReference>
<dbReference type="GO" id="GO:0006281">
    <property type="term" value="P:DNA repair"/>
    <property type="evidence" value="ECO:0007669"/>
    <property type="project" value="UniProtKB-KW"/>
</dbReference>
<comment type="cofactor">
    <cofactor evidence="1">
        <name>Mg(2+)</name>
        <dbReference type="ChEBI" id="CHEBI:18420"/>
    </cofactor>
</comment>
<dbReference type="EC" id="5.6.2.3" evidence="1"/>
<reference evidence="6 7" key="1">
    <citation type="journal article" date="2010" name="Proc. Natl. Acad. Sci. U.S.A.">
        <title>Insights into evolution of multicellular fungi from the assembled chromosomes of the mushroom Coprinopsis cinerea (Coprinus cinereus).</title>
        <authorList>
            <person name="Stajich J.E."/>
            <person name="Wilke S.K."/>
            <person name="Ahren D."/>
            <person name="Au C.H."/>
            <person name="Birren B.W."/>
            <person name="Borodovsky M."/>
            <person name="Burns C."/>
            <person name="Canback B."/>
            <person name="Casselton L.A."/>
            <person name="Cheng C.K."/>
            <person name="Deng J."/>
            <person name="Dietrich F.S."/>
            <person name="Fargo D.C."/>
            <person name="Farman M.L."/>
            <person name="Gathman A.C."/>
            <person name="Goldberg J."/>
            <person name="Guigo R."/>
            <person name="Hoegger P.J."/>
            <person name="Hooker J.B."/>
            <person name="Huggins A."/>
            <person name="James T.Y."/>
            <person name="Kamada T."/>
            <person name="Kilaru S."/>
            <person name="Kodira C."/>
            <person name="Kues U."/>
            <person name="Kupfer D."/>
            <person name="Kwan H.S."/>
            <person name="Lomsadze A."/>
            <person name="Li W."/>
            <person name="Lilly W.W."/>
            <person name="Ma L.J."/>
            <person name="Mackey A.J."/>
            <person name="Manning G."/>
            <person name="Martin F."/>
            <person name="Muraguchi H."/>
            <person name="Natvig D.O."/>
            <person name="Palmerini H."/>
            <person name="Ramesh M.A."/>
            <person name="Rehmeyer C.J."/>
            <person name="Roe B.A."/>
            <person name="Shenoy N."/>
            <person name="Stanke M."/>
            <person name="Ter-Hovhannisyan V."/>
            <person name="Tunlid A."/>
            <person name="Velagapudi R."/>
            <person name="Vision T.J."/>
            <person name="Zeng Q."/>
            <person name="Zolan M.E."/>
            <person name="Pukkila P.J."/>
        </authorList>
    </citation>
    <scope>NUCLEOTIDE SEQUENCE [LARGE SCALE GENOMIC DNA]</scope>
    <source>
        <strain evidence="7">Okayama-7 / 130 / ATCC MYA-4618 / FGSC 9003</strain>
    </source>
</reference>
<keyword evidence="1" id="KW-0547">Nucleotide-binding</keyword>
<comment type="caution">
    <text evidence="6">The sequence shown here is derived from an EMBL/GenBank/DDBJ whole genome shotgun (WGS) entry which is preliminary data.</text>
</comment>
<dbReference type="PANTHER" id="PTHR47642">
    <property type="entry name" value="ATP-DEPENDENT DNA HELICASE"/>
    <property type="match status" value="1"/>
</dbReference>
<evidence type="ECO:0000313" key="6">
    <source>
        <dbReference type="EMBL" id="EAU83563.2"/>
    </source>
</evidence>
<dbReference type="Gene3D" id="3.40.50.300">
    <property type="entry name" value="P-loop containing nucleotide triphosphate hydrolases"/>
    <property type="match status" value="1"/>
</dbReference>
<protein>
    <recommendedName>
        <fullName evidence="1">ATP-dependent DNA helicase</fullName>
        <ecNumber evidence="1">5.6.2.3</ecNumber>
    </recommendedName>
</protein>
<accession>A8P2P2</accession>
<dbReference type="Pfam" id="PF05970">
    <property type="entry name" value="PIF1"/>
    <property type="match status" value="1"/>
</dbReference>
<evidence type="ECO:0000259" key="5">
    <source>
        <dbReference type="Pfam" id="PF20209"/>
    </source>
</evidence>
<dbReference type="HOGENOM" id="CLU_001393_0_0_1"/>
<sequence>MTTTSSLPPRSNGGGKEWTYDELEPYTTDYELPAAPRFLFRAYVRCANLDTQLEINPDCIPCDLPLRMLADKLVVAELKELCREHRIDFSSFDPRQGLVEKIQDHECSPRCAPHVTLVSPVEAREKGADKALGRIFQASDLQCYLPEGTVSKSASYDLCGFFRDGETLEHEPLLLVAYPIKGLITKLTRPGMDSLCSVHGIHVTRKMNKKQVSTLLTLHTCNAACDSVKAGFRIRETAKRVKKKLVPDVVPFLWEEYTDKAAMEFPPDPINLKDVARCVHDYCQQLKPEIIEQLPCAVCAQLTSRSCMREFEKGNYNLDILEDPSSTRKTRHRVTDPVEPLHGPVLMESATHVCEQCHSLLTANKKPKYSLANGLWVGEVPEALQDLTLAEQALISRIRRNRSLIRVSAGHFKMIANVIALPMPTVKVYNKLPPPKGEIDDVIAVVFTGIKPPEEDELRRTPALVRRAKVLKALEWLKLNHCNYSDLEIDQQALDTYDEEGIPVGIVYRETRPGQGNVLSTARAVNDDENERGTEHGPCPLTVHGLSPTKFSTMDVEERRFAALLHLRNGGGALAAGHAEKPASFFDNPLLYPLMFPWLFPYGIGSVGQERHFRILAEDQHKRWLLNYHDKRFQRDGQFIITAFNHEQMKDSSGASFVMVKRGNFANVAQKLKEINPEVLNSIATRMRNGERVTPVTEHEKRCFRLMDHIDYVGGHVDGSLAKRKYMRNQLWSLVSFQGAPSWFVTFAPADNRHPLCIFWADEGLEYRPEIVLTADRDKVITNNPVACAKFFHFLVQLFLEHILGWGKEHRGVFGNPSAYFGTVEQQGRMTLHLHILIWIVGALSPREIREKLTKGDKEFERKLTAYLESVQIGQFLTGSKEEVASRIPLKSLPKRRGIHQIMKEYHRDEEDEIKDYKDPTLHLPESPPPVLCQEDPHTCGCSNCKDILVWYRKFEETVDDLMWRVNVHVCDPKTGPGKGGGEKSCGGSEGKCYARFPRPVFPKTVVDEKDGHIDIKKLESSLNNITPAVTYTNICNTDTTSLQSGTGIKAIVGYVCDYLTKTFLKTHQIFSTMYDVFNRNSDLWKAEDEKTSDAARKMIMKVVNSLSAKMELGAPMAALYLLGNPDHYTSHQFVSFYWKNYVNQVVSAWDKLLSSCESSGIKSEEDEYENMIVDDDGDDNQDENDYDDDGRVVLQRSSNFFVSRSSVDDYSLRPSEHENICLYEWIQCSVRDSNRFANPTLLYYKYQPEHSMADSHLVACDPDRRRYVVPNFIGPPLPRISNDGKECEDYYCAMLTFFKPWRSGLELRGSDQTWKEAFEGHSFSERQRQIMRNFNVRFECYDARDDFHAQRRAKEAEEGLGPDVEMEGHGNETEEFQTTNEGHAFDESYWMAKTVRGRWADTQEEHATRAYEALGGAGWKQGSRGGCTDESASLLPALEVQSHMNAAYWNDIVKREKTRVWKDRFSTVMGGRDGEDMDLDIKRVKVRDDAYIVYEAFFRKSFTPAVQRWVYSLDEIEAGFTLNKEQSRAFRIIANHATCIAPDQLLMYLGGMAGSGKTQVLRALIAYFKVREEPYRLILLGPTGTSSALIGGTTYHSFLSLVSSNWGTSSVKSELKAVEEVRERLMGVNYIFIDEVSMLSCHDVCRISERLCDAMNVHEKPFGGLNMIFAGDFAQLPPTKGHALYSGEVSLRQSPRQKVEQQEETIGKSIWLQFTTVVMLKANMRQTSQSDDDVRFRRALENLRYKACTEDDINFLKSRIAGSVNGLSLDEEPWRYVSIITSRNVQKDIYNEQNVKRFAAEHGRIYTPNTAWTLSPRHTQTT</sequence>
<dbReference type="KEGG" id="cci:CC1G_04819"/>
<dbReference type="GO" id="GO:0000723">
    <property type="term" value="P:telomere maintenance"/>
    <property type="evidence" value="ECO:0007669"/>
    <property type="project" value="InterPro"/>
</dbReference>
<dbReference type="GO" id="GO:0016887">
    <property type="term" value="F:ATP hydrolysis activity"/>
    <property type="evidence" value="ECO:0007669"/>
    <property type="project" value="RHEA"/>
</dbReference>
<dbReference type="InParanoid" id="A8P2P2"/>
<feature type="domain" description="DUF6570" evidence="5">
    <location>
        <begin position="364"/>
        <end position="495"/>
    </location>
</feature>
<feature type="domain" description="DNA helicase Pif1-like DEAD-box helicase" evidence="3">
    <location>
        <begin position="1523"/>
        <end position="1734"/>
    </location>
</feature>
<keyword evidence="1" id="KW-0233">DNA recombination</keyword>
<evidence type="ECO:0000313" key="7">
    <source>
        <dbReference type="Proteomes" id="UP000001861"/>
    </source>
</evidence>
<dbReference type="RefSeq" id="XP_001838375.2">
    <property type="nucleotide sequence ID" value="XM_001838323.2"/>
</dbReference>
<dbReference type="OrthoDB" id="3259294at2759"/>
<dbReference type="Pfam" id="PF14214">
    <property type="entry name" value="Helitron_like_N"/>
    <property type="match status" value="1"/>
</dbReference>
<dbReference type="InterPro" id="IPR046700">
    <property type="entry name" value="DUF6570"/>
</dbReference>
<dbReference type="Pfam" id="PF20209">
    <property type="entry name" value="DUF6570"/>
    <property type="match status" value="1"/>
</dbReference>
<keyword evidence="1" id="KW-0227">DNA damage</keyword>
<gene>
    <name evidence="6" type="ORF">CC1G_04819</name>
</gene>
<dbReference type="OMA" id="WHERFIA"/>
<comment type="catalytic activity">
    <reaction evidence="1">
        <text>ATP + H2O = ADP + phosphate + H(+)</text>
        <dbReference type="Rhea" id="RHEA:13065"/>
        <dbReference type="ChEBI" id="CHEBI:15377"/>
        <dbReference type="ChEBI" id="CHEBI:15378"/>
        <dbReference type="ChEBI" id="CHEBI:30616"/>
        <dbReference type="ChEBI" id="CHEBI:43474"/>
        <dbReference type="ChEBI" id="CHEBI:456216"/>
        <dbReference type="EC" id="5.6.2.3"/>
    </reaction>
</comment>
<keyword evidence="1" id="KW-0234">DNA repair</keyword>
<dbReference type="VEuPathDB" id="FungiDB:CC1G_04819"/>
<keyword evidence="1" id="KW-0347">Helicase</keyword>
<dbReference type="GO" id="GO:0043139">
    <property type="term" value="F:5'-3' DNA helicase activity"/>
    <property type="evidence" value="ECO:0007669"/>
    <property type="project" value="UniProtKB-EC"/>
</dbReference>
<evidence type="ECO:0000259" key="3">
    <source>
        <dbReference type="Pfam" id="PF05970"/>
    </source>
</evidence>
<dbReference type="SUPFAM" id="SSF52540">
    <property type="entry name" value="P-loop containing nucleoside triphosphate hydrolases"/>
    <property type="match status" value="1"/>
</dbReference>
<dbReference type="InterPro" id="IPR010285">
    <property type="entry name" value="DNA_helicase_pif1-like_DEAD"/>
</dbReference>